<dbReference type="SMART" id="SM01179">
    <property type="entry name" value="DUF862"/>
    <property type="match status" value="1"/>
</dbReference>
<keyword evidence="3" id="KW-0378">Hydrolase</keyword>
<dbReference type="SUPFAM" id="SSF143503">
    <property type="entry name" value="PUG domain-like"/>
    <property type="match status" value="1"/>
</dbReference>
<dbReference type="PANTHER" id="PTHR12378:SF7">
    <property type="entry name" value="DESUMOYLATING ISOPEPTIDASE 1"/>
    <property type="match status" value="1"/>
</dbReference>
<evidence type="ECO:0000313" key="7">
    <source>
        <dbReference type="EMBL" id="CAH0376878.1"/>
    </source>
</evidence>
<evidence type="ECO:0000256" key="3">
    <source>
        <dbReference type="ARBA" id="ARBA00022801"/>
    </source>
</evidence>
<dbReference type="AlphaFoldDB" id="A0A8J2SXW5"/>
<dbReference type="Proteomes" id="UP000789595">
    <property type="component" value="Unassembled WGS sequence"/>
</dbReference>
<name>A0A8J2SXW5_9STRA</name>
<dbReference type="Gene3D" id="1.20.58.2190">
    <property type="match status" value="1"/>
</dbReference>
<dbReference type="PROSITE" id="PS51858">
    <property type="entry name" value="PPPDE"/>
    <property type="match status" value="1"/>
</dbReference>
<reference evidence="7" key="1">
    <citation type="submission" date="2021-11" db="EMBL/GenBank/DDBJ databases">
        <authorList>
            <consortium name="Genoscope - CEA"/>
            <person name="William W."/>
        </authorList>
    </citation>
    <scope>NUCLEOTIDE SEQUENCE</scope>
</reference>
<gene>
    <name evidence="7" type="ORF">PECAL_5P14730</name>
</gene>
<comment type="caution">
    <text evidence="7">The sequence shown here is derived from an EMBL/GenBank/DDBJ whole genome shotgun (WGS) entry which is preliminary data.</text>
</comment>
<dbReference type="Gene3D" id="3.10.20.90">
    <property type="entry name" value="Phosphatidylinositol 3-kinase Catalytic Subunit, Chain A, domain 1"/>
    <property type="match status" value="1"/>
</dbReference>
<accession>A0A8J2SXW5</accession>
<dbReference type="PANTHER" id="PTHR12378">
    <property type="entry name" value="DESUMOYLATING ISOPEPTIDASE"/>
    <property type="match status" value="1"/>
</dbReference>
<dbReference type="Pfam" id="PF09409">
    <property type="entry name" value="PUB"/>
    <property type="match status" value="1"/>
</dbReference>
<evidence type="ECO:0000259" key="5">
    <source>
        <dbReference type="PROSITE" id="PS50053"/>
    </source>
</evidence>
<dbReference type="Pfam" id="PF05903">
    <property type="entry name" value="Peptidase_C97"/>
    <property type="match status" value="1"/>
</dbReference>
<feature type="domain" description="Ubiquitin-like" evidence="5">
    <location>
        <begin position="223"/>
        <end position="249"/>
    </location>
</feature>
<evidence type="ECO:0000256" key="2">
    <source>
        <dbReference type="ARBA" id="ARBA00022670"/>
    </source>
</evidence>
<keyword evidence="2" id="KW-0645">Protease</keyword>
<feature type="domain" description="PPPDE" evidence="6">
    <location>
        <begin position="2"/>
        <end position="149"/>
    </location>
</feature>
<evidence type="ECO:0000256" key="4">
    <source>
        <dbReference type="SAM" id="MobiDB-lite"/>
    </source>
</evidence>
<feature type="region of interest" description="Disordered" evidence="4">
    <location>
        <begin position="516"/>
        <end position="559"/>
    </location>
</feature>
<protein>
    <recommendedName>
        <fullName evidence="9">Ubiquitin-like domain-containing protein</fullName>
    </recommendedName>
</protein>
<dbReference type="PROSITE" id="PS50053">
    <property type="entry name" value="UBIQUITIN_2"/>
    <property type="match status" value="1"/>
</dbReference>
<dbReference type="GO" id="GO:0008233">
    <property type="term" value="F:peptidase activity"/>
    <property type="evidence" value="ECO:0007669"/>
    <property type="project" value="UniProtKB-KW"/>
</dbReference>
<dbReference type="Gene3D" id="3.90.1720.30">
    <property type="entry name" value="PPPDE domains"/>
    <property type="match status" value="1"/>
</dbReference>
<dbReference type="InterPro" id="IPR018997">
    <property type="entry name" value="PUB_domain"/>
</dbReference>
<sequence>MATVELAIYDLTMGMAKQMAAPLAGLLDGKSVEMVPHTGVRVFGREIVYAGGVLSQPIATVEAGMGRKPNTVERLGTTTKTEAEVQTFLRSISHEWTAQNYDLWEHNCNNFSERVAQFLVGSSIPKWILDFPRDMRSTPLGQMLAPMLGTSQDALNGQLGTSGYVAPATAASAPAPAPPAPGDAMAVTVKPATGSAAPRTLAMSKTATVGDLRKALGVDSAPRFVFMGKLLADDSKTLASYGVADGLTILQVAGRGSPVTSPAPAAAAAPTTATTPLAASIARAEASGGADVLRTLHRILSNIVQHPTEAKYRQLKTTNAAFQRKCLNHDGARDVLIAAGFVENDGVLTMTPSAQAYPILTAAERALSARLDAIEAAARGPPAAPGMPDLSALMGGGGMPGMMGGAGMGNVMQELQRNPVLMQQVQRLMSDPAAMQRAMETIQRNPQLAQMMAQRMQGGGGMPDPQTMARMMQDPAVQAQMRQLQASLGGGMGMPPPMGGMGGGAGPDPGALAAALAGLNNGTGGAAPAPQANNVNENGDAMSEEEAIQEAIRRSMREQ</sequence>
<dbReference type="SUPFAM" id="SSF54236">
    <property type="entry name" value="Ubiquitin-like"/>
    <property type="match status" value="1"/>
</dbReference>
<dbReference type="InterPro" id="IPR042266">
    <property type="entry name" value="PPPDE_sf"/>
</dbReference>
<feature type="compositionally biased region" description="Low complexity" evidence="4">
    <location>
        <begin position="516"/>
        <end position="534"/>
    </location>
</feature>
<organism evidence="7 8">
    <name type="scientific">Pelagomonas calceolata</name>
    <dbReference type="NCBI Taxonomy" id="35677"/>
    <lineage>
        <taxon>Eukaryota</taxon>
        <taxon>Sar</taxon>
        <taxon>Stramenopiles</taxon>
        <taxon>Ochrophyta</taxon>
        <taxon>Pelagophyceae</taxon>
        <taxon>Pelagomonadales</taxon>
        <taxon>Pelagomonadaceae</taxon>
        <taxon>Pelagomonas</taxon>
    </lineage>
</organism>
<dbReference type="InterPro" id="IPR036339">
    <property type="entry name" value="PUB-like_dom_sf"/>
</dbReference>
<evidence type="ECO:0008006" key="9">
    <source>
        <dbReference type="Google" id="ProtNLM"/>
    </source>
</evidence>
<evidence type="ECO:0000313" key="8">
    <source>
        <dbReference type="Proteomes" id="UP000789595"/>
    </source>
</evidence>
<evidence type="ECO:0000256" key="1">
    <source>
        <dbReference type="ARBA" id="ARBA00008140"/>
    </source>
</evidence>
<dbReference type="GO" id="GO:0070646">
    <property type="term" value="P:protein modification by small protein removal"/>
    <property type="evidence" value="ECO:0007669"/>
    <property type="project" value="TreeGrafter"/>
</dbReference>
<dbReference type="SMART" id="SM00580">
    <property type="entry name" value="PUG"/>
    <property type="match status" value="1"/>
</dbReference>
<evidence type="ECO:0000259" key="6">
    <source>
        <dbReference type="PROSITE" id="PS51858"/>
    </source>
</evidence>
<dbReference type="InterPro" id="IPR000626">
    <property type="entry name" value="Ubiquitin-like_dom"/>
</dbReference>
<dbReference type="CDD" id="cd09212">
    <property type="entry name" value="PUB"/>
    <property type="match status" value="1"/>
</dbReference>
<dbReference type="GO" id="GO:0006508">
    <property type="term" value="P:proteolysis"/>
    <property type="evidence" value="ECO:0007669"/>
    <property type="project" value="UniProtKB-KW"/>
</dbReference>
<proteinExistence type="inferred from homology"/>
<dbReference type="OrthoDB" id="21221at2759"/>
<keyword evidence="8" id="KW-1185">Reference proteome</keyword>
<comment type="similarity">
    <text evidence="1">Belongs to the DeSI family.</text>
</comment>
<dbReference type="InterPro" id="IPR008580">
    <property type="entry name" value="PPPDE_dom"/>
</dbReference>
<dbReference type="EMBL" id="CAKKNE010000005">
    <property type="protein sequence ID" value="CAH0376878.1"/>
    <property type="molecule type" value="Genomic_DNA"/>
</dbReference>
<dbReference type="InterPro" id="IPR029071">
    <property type="entry name" value="Ubiquitin-like_domsf"/>
</dbReference>